<proteinExistence type="predicted"/>
<organism evidence="4 5">
    <name type="scientific">Lactobacillus xujianguonis</name>
    <dbReference type="NCBI Taxonomy" id="2495899"/>
    <lineage>
        <taxon>Bacteria</taxon>
        <taxon>Bacillati</taxon>
        <taxon>Bacillota</taxon>
        <taxon>Bacilli</taxon>
        <taxon>Lactobacillales</taxon>
        <taxon>Lactobacillaceae</taxon>
        <taxon>Lactobacillus</taxon>
    </lineage>
</organism>
<dbReference type="GO" id="GO:0046872">
    <property type="term" value="F:metal ion binding"/>
    <property type="evidence" value="ECO:0007669"/>
    <property type="project" value="UniProtKB-KW"/>
</dbReference>
<comment type="caution">
    <text evidence="4">The sequence shown here is derived from an EMBL/GenBank/DDBJ whole genome shotgun (WGS) entry which is preliminary data.</text>
</comment>
<dbReference type="SUPFAM" id="SSF53448">
    <property type="entry name" value="Nucleotide-diphospho-sugar transferases"/>
    <property type="match status" value="1"/>
</dbReference>
<evidence type="ECO:0000313" key="5">
    <source>
        <dbReference type="Proteomes" id="UP000288291"/>
    </source>
</evidence>
<evidence type="ECO:0000256" key="3">
    <source>
        <dbReference type="ARBA" id="ARBA00022723"/>
    </source>
</evidence>
<evidence type="ECO:0000256" key="1">
    <source>
        <dbReference type="ARBA" id="ARBA00022676"/>
    </source>
</evidence>
<dbReference type="GO" id="GO:0016757">
    <property type="term" value="F:glycosyltransferase activity"/>
    <property type="evidence" value="ECO:0007669"/>
    <property type="project" value="UniProtKB-KW"/>
</dbReference>
<dbReference type="Pfam" id="PF01501">
    <property type="entry name" value="Glyco_transf_8"/>
    <property type="match status" value="1"/>
</dbReference>
<dbReference type="Proteomes" id="UP000288291">
    <property type="component" value="Unassembled WGS sequence"/>
</dbReference>
<reference evidence="4 5" key="1">
    <citation type="submission" date="2018-12" db="EMBL/GenBank/DDBJ databases">
        <authorList>
            <person name="Meng J."/>
        </authorList>
    </citation>
    <scope>NUCLEOTIDE SEQUENCE [LARGE SCALE GENOMIC DNA]</scope>
    <source>
        <strain evidence="4 5">HT111-2</strain>
    </source>
</reference>
<dbReference type="PANTHER" id="PTHR13778:SF47">
    <property type="entry name" value="LIPOPOLYSACCHARIDE 1,3-GALACTOSYLTRANSFERASE"/>
    <property type="match status" value="1"/>
</dbReference>
<name>A0A437SW93_9LACO</name>
<dbReference type="PANTHER" id="PTHR13778">
    <property type="entry name" value="GLYCOSYLTRANSFERASE 8 DOMAIN-CONTAINING PROTEIN"/>
    <property type="match status" value="1"/>
</dbReference>
<dbReference type="InterPro" id="IPR002495">
    <property type="entry name" value="Glyco_trans_8"/>
</dbReference>
<sequence>MNILFCGDENAEDGVLISTLSLLKNSGAQELHLYIMTMEAHSDERKYHPFSKQVADFLRSLLINANPNNSLQLIDCTALFVKEPPSVNMNTRFTPYAMLRLFADQLPEIPDRILYLDDDIVIRGNITAFYQQNITGIELVGVLDYWGRFFFHNVKTKHVFDYLNSGVLLLNMPKIKQTGLFAKVRQMMQTKKMFLPDQSAINKLAVAKRVVPRRYNEQYRLHKDTKIQHFTTSFRFWPYFHTQTVKPWDVERVHSVLHLHEYDDILNEYLKLRDNLKK</sequence>
<keyword evidence="2 4" id="KW-0808">Transferase</keyword>
<keyword evidence="5" id="KW-1185">Reference proteome</keyword>
<dbReference type="Gene3D" id="3.90.550.10">
    <property type="entry name" value="Spore Coat Polysaccharide Biosynthesis Protein SpsA, Chain A"/>
    <property type="match status" value="1"/>
</dbReference>
<protein>
    <submittedName>
        <fullName evidence="4">Glycosyltransferase family 8 protein</fullName>
    </submittedName>
</protein>
<evidence type="ECO:0000313" key="4">
    <source>
        <dbReference type="EMBL" id="RVU71097.1"/>
    </source>
</evidence>
<gene>
    <name evidence="4" type="ORF">EJK17_04390</name>
</gene>
<dbReference type="InterPro" id="IPR029044">
    <property type="entry name" value="Nucleotide-diphossugar_trans"/>
</dbReference>
<keyword evidence="3" id="KW-0479">Metal-binding</keyword>
<keyword evidence="1" id="KW-0328">Glycosyltransferase</keyword>
<dbReference type="RefSeq" id="WP_103662255.1">
    <property type="nucleotide sequence ID" value="NZ_ML136877.1"/>
</dbReference>
<dbReference type="InterPro" id="IPR050748">
    <property type="entry name" value="Glycosyltrans_8_dom-fam"/>
</dbReference>
<evidence type="ECO:0000256" key="2">
    <source>
        <dbReference type="ARBA" id="ARBA00022679"/>
    </source>
</evidence>
<accession>A0A437SW93</accession>
<dbReference type="AlphaFoldDB" id="A0A437SW93"/>
<dbReference type="EMBL" id="RXIA01000009">
    <property type="protein sequence ID" value="RVU71097.1"/>
    <property type="molecule type" value="Genomic_DNA"/>
</dbReference>